<accession>A0A9J6BMF9</accession>
<protein>
    <submittedName>
        <fullName evidence="2">Uncharacterized protein</fullName>
    </submittedName>
</protein>
<feature type="transmembrane region" description="Helical" evidence="1">
    <location>
        <begin position="117"/>
        <end position="143"/>
    </location>
</feature>
<gene>
    <name evidence="2" type="ORF">PVAND_001073</name>
</gene>
<dbReference type="AlphaFoldDB" id="A0A9J6BMF9"/>
<keyword evidence="1" id="KW-0472">Membrane</keyword>
<proteinExistence type="predicted"/>
<dbReference type="Proteomes" id="UP001107558">
    <property type="component" value="Chromosome 3"/>
</dbReference>
<keyword evidence="1" id="KW-1133">Transmembrane helix</keyword>
<reference evidence="2" key="1">
    <citation type="submission" date="2021-03" db="EMBL/GenBank/DDBJ databases">
        <title>Chromosome level genome of the anhydrobiotic midge Polypedilum vanderplanki.</title>
        <authorList>
            <person name="Yoshida Y."/>
            <person name="Kikawada T."/>
            <person name="Gusev O."/>
        </authorList>
    </citation>
    <scope>NUCLEOTIDE SEQUENCE</scope>
    <source>
        <strain evidence="2">NIAS01</strain>
        <tissue evidence="2">Whole body or cell culture</tissue>
    </source>
</reference>
<keyword evidence="3" id="KW-1185">Reference proteome</keyword>
<keyword evidence="1" id="KW-0812">Transmembrane</keyword>
<dbReference type="EMBL" id="JADBJN010000003">
    <property type="protein sequence ID" value="KAG5670839.1"/>
    <property type="molecule type" value="Genomic_DNA"/>
</dbReference>
<comment type="caution">
    <text evidence="2">The sequence shown here is derived from an EMBL/GenBank/DDBJ whole genome shotgun (WGS) entry which is preliminary data.</text>
</comment>
<organism evidence="2 3">
    <name type="scientific">Polypedilum vanderplanki</name>
    <name type="common">Sleeping chironomid midge</name>
    <dbReference type="NCBI Taxonomy" id="319348"/>
    <lineage>
        <taxon>Eukaryota</taxon>
        <taxon>Metazoa</taxon>
        <taxon>Ecdysozoa</taxon>
        <taxon>Arthropoda</taxon>
        <taxon>Hexapoda</taxon>
        <taxon>Insecta</taxon>
        <taxon>Pterygota</taxon>
        <taxon>Neoptera</taxon>
        <taxon>Endopterygota</taxon>
        <taxon>Diptera</taxon>
        <taxon>Nematocera</taxon>
        <taxon>Chironomoidea</taxon>
        <taxon>Chironomidae</taxon>
        <taxon>Chironominae</taxon>
        <taxon>Polypedilum</taxon>
        <taxon>Polypedilum</taxon>
    </lineage>
</organism>
<evidence type="ECO:0000313" key="3">
    <source>
        <dbReference type="Proteomes" id="UP001107558"/>
    </source>
</evidence>
<evidence type="ECO:0000256" key="1">
    <source>
        <dbReference type="SAM" id="Phobius"/>
    </source>
</evidence>
<name>A0A9J6BMF9_POLVA</name>
<sequence>MKNENFEWNKEFKSIINTFGIVHNFGFGVLCGPIGEILTKIFDCWTLMEEYYLKIFYYIPDNDVEFVFKTTDEAKIFYLSNKKFYWIIAKKDVFEFDNDLNFEEFNNECKTITINRWLLFAIFGFIFVAIFVLYLYEVVVYVIKCVKNYL</sequence>
<evidence type="ECO:0000313" key="2">
    <source>
        <dbReference type="EMBL" id="KAG5670839.1"/>
    </source>
</evidence>